<reference evidence="1 2" key="1">
    <citation type="journal article" date="2019" name="Commun. Biol.">
        <title>The bagworm genome reveals a unique fibroin gene that provides high tensile strength.</title>
        <authorList>
            <person name="Kono N."/>
            <person name="Nakamura H."/>
            <person name="Ohtoshi R."/>
            <person name="Tomita M."/>
            <person name="Numata K."/>
            <person name="Arakawa K."/>
        </authorList>
    </citation>
    <scope>NUCLEOTIDE SEQUENCE [LARGE SCALE GENOMIC DNA]</scope>
</reference>
<gene>
    <name evidence="1" type="ORF">EVAR_51995_1</name>
</gene>
<sequence length="106" mass="12143">MVGSGRCHGDDGRVLRHLSPIFLDFLFFSIWHTLDSLNTTVNPFAVMLVKIPYMVKKRHTTDNHLDEYRGRLERRGSISPEVSARRHATSSASGHFIVMMTKSDWV</sequence>
<name>A0A4C1Y2N2_EUMVA</name>
<proteinExistence type="predicted"/>
<accession>A0A4C1Y2N2</accession>
<organism evidence="1 2">
    <name type="scientific">Eumeta variegata</name>
    <name type="common">Bagworm moth</name>
    <name type="synonym">Eumeta japonica</name>
    <dbReference type="NCBI Taxonomy" id="151549"/>
    <lineage>
        <taxon>Eukaryota</taxon>
        <taxon>Metazoa</taxon>
        <taxon>Ecdysozoa</taxon>
        <taxon>Arthropoda</taxon>
        <taxon>Hexapoda</taxon>
        <taxon>Insecta</taxon>
        <taxon>Pterygota</taxon>
        <taxon>Neoptera</taxon>
        <taxon>Endopterygota</taxon>
        <taxon>Lepidoptera</taxon>
        <taxon>Glossata</taxon>
        <taxon>Ditrysia</taxon>
        <taxon>Tineoidea</taxon>
        <taxon>Psychidae</taxon>
        <taxon>Oiketicinae</taxon>
        <taxon>Eumeta</taxon>
    </lineage>
</organism>
<dbReference type="AlphaFoldDB" id="A0A4C1Y2N2"/>
<protein>
    <submittedName>
        <fullName evidence="1">Uncharacterized protein</fullName>
    </submittedName>
</protein>
<dbReference type="Proteomes" id="UP000299102">
    <property type="component" value="Unassembled WGS sequence"/>
</dbReference>
<keyword evidence="2" id="KW-1185">Reference proteome</keyword>
<dbReference type="EMBL" id="BGZK01001029">
    <property type="protein sequence ID" value="GBP69062.1"/>
    <property type="molecule type" value="Genomic_DNA"/>
</dbReference>
<evidence type="ECO:0000313" key="2">
    <source>
        <dbReference type="Proteomes" id="UP000299102"/>
    </source>
</evidence>
<evidence type="ECO:0000313" key="1">
    <source>
        <dbReference type="EMBL" id="GBP69062.1"/>
    </source>
</evidence>
<comment type="caution">
    <text evidence="1">The sequence shown here is derived from an EMBL/GenBank/DDBJ whole genome shotgun (WGS) entry which is preliminary data.</text>
</comment>